<evidence type="ECO:0000313" key="3">
    <source>
        <dbReference type="Proteomes" id="UP001328107"/>
    </source>
</evidence>
<feature type="non-terminal residue" evidence="2">
    <location>
        <position position="1"/>
    </location>
</feature>
<comment type="caution">
    <text evidence="2">The sequence shown here is derived from an EMBL/GenBank/DDBJ whole genome shotgun (WGS) entry which is preliminary data.</text>
</comment>
<evidence type="ECO:0000313" key="2">
    <source>
        <dbReference type="EMBL" id="GMR58469.1"/>
    </source>
</evidence>
<proteinExistence type="predicted"/>
<feature type="compositionally biased region" description="Basic and acidic residues" evidence="1">
    <location>
        <begin position="40"/>
        <end position="61"/>
    </location>
</feature>
<accession>A0AAN5IBE4</accession>
<protein>
    <submittedName>
        <fullName evidence="2">Uncharacterized protein</fullName>
    </submittedName>
</protein>
<feature type="region of interest" description="Disordered" evidence="1">
    <location>
        <begin position="26"/>
        <end position="61"/>
    </location>
</feature>
<name>A0AAN5IBE4_9BILA</name>
<sequence>KKFTRKHPRLSFIQQNQLVLSGMEEPIEGRGIETTPGNGKEIEKERARMKKGVDKRNRGTGDLDEEIKSIASTEISAVDQQLIDYELDMMNEELSRQSKCVDRMDGVREYEEANLDDIYRESDENLVVDDNEEESLLSSFEIVDSLVDSDDKKNPPCSIEDEDDCSKTNNGCMVASLLSSLAETLSAVACLPSLDAESMTPSLLHLSGVSLTLDGVSQALWMAVTEQWAIERARIEGEQTLPIPPTH</sequence>
<keyword evidence="3" id="KW-1185">Reference proteome</keyword>
<gene>
    <name evidence="2" type="ORF">PMAYCL1PPCAC_28664</name>
</gene>
<dbReference type="Proteomes" id="UP001328107">
    <property type="component" value="Unassembled WGS sequence"/>
</dbReference>
<evidence type="ECO:0000256" key="1">
    <source>
        <dbReference type="SAM" id="MobiDB-lite"/>
    </source>
</evidence>
<dbReference type="AlphaFoldDB" id="A0AAN5IBE4"/>
<dbReference type="EMBL" id="BTRK01000006">
    <property type="protein sequence ID" value="GMR58469.1"/>
    <property type="molecule type" value="Genomic_DNA"/>
</dbReference>
<organism evidence="2 3">
    <name type="scientific">Pristionchus mayeri</name>
    <dbReference type="NCBI Taxonomy" id="1317129"/>
    <lineage>
        <taxon>Eukaryota</taxon>
        <taxon>Metazoa</taxon>
        <taxon>Ecdysozoa</taxon>
        <taxon>Nematoda</taxon>
        <taxon>Chromadorea</taxon>
        <taxon>Rhabditida</taxon>
        <taxon>Rhabditina</taxon>
        <taxon>Diplogasteromorpha</taxon>
        <taxon>Diplogasteroidea</taxon>
        <taxon>Neodiplogasteridae</taxon>
        <taxon>Pristionchus</taxon>
    </lineage>
</organism>
<reference evidence="3" key="1">
    <citation type="submission" date="2022-10" db="EMBL/GenBank/DDBJ databases">
        <title>Genome assembly of Pristionchus species.</title>
        <authorList>
            <person name="Yoshida K."/>
            <person name="Sommer R.J."/>
        </authorList>
    </citation>
    <scope>NUCLEOTIDE SEQUENCE [LARGE SCALE GENOMIC DNA]</scope>
    <source>
        <strain evidence="3">RS5460</strain>
    </source>
</reference>